<dbReference type="EMBL" id="CM042063">
    <property type="protein sequence ID" value="KAI3667583.1"/>
    <property type="molecule type" value="Genomic_DNA"/>
</dbReference>
<protein>
    <submittedName>
        <fullName evidence="1">Uncharacterized protein</fullName>
    </submittedName>
</protein>
<evidence type="ECO:0000313" key="2">
    <source>
        <dbReference type="Proteomes" id="UP001055879"/>
    </source>
</evidence>
<name>A0ACB8XIU5_ARCLA</name>
<comment type="caution">
    <text evidence="1">The sequence shown here is derived from an EMBL/GenBank/DDBJ whole genome shotgun (WGS) entry which is preliminary data.</text>
</comment>
<keyword evidence="2" id="KW-1185">Reference proteome</keyword>
<sequence>MALSWRALSPSLYRGGGSLRDCDTLGTIAGHYCNTPNFPLCNLVILVLSFCRYLCLATFDPRGQLRYGYVRPDPSHGSDVSLSGGMHWVLRDELGLGGVTGWYQSSSLSELGMNFSMMNTRGRPRTRVDGLEATASTTGQPEGVEVIVRPPVQQVLGGGPKVIPRVDLASSHPVIRDVNPQSELLASVMLAMREEMAKQQEFLLKAMEDRDVNHRRSETMVENVVAGSGGDGIRVVSVERGISGAPGNRKSCSYKSFLSCGPPEFFGSDDSVVCVKWIRAVEQAFGSSECGDDQRVRFGTQLLRDTALIWWNIIQSTLSPEVLAQLSWAEFKKKLLEEFCNERTMDRIEKEFRSLVKGSLTVREYTRQFMEKLGLVRHAAPTEKDKMKAYLNGLPADMQSMVHNFKASNLREMVEEAQFMEEMFAKGKSEKAVVVPEKRKWESSSVPPKRARPFVENRNFNSYQEAKWCPRCRTKHHGRCNSTSRFCFTCSKNDHTARDCPVVGMVCYECKAPGHLKRDCLKLKSGSATARKENPPKVQGRAFQMTDEEARASADVVSGTFIINSVPTRILFDTGASFSFVSELFRQKISMPTTSLEDALVVEIADGSQVLIDEVLKQCTLSIEGGEFSIDLLPMLIGGFDVVVGMDWLSNNHAEIVCSKKLIRLPNPSGEVVVIYGEKRKGEVAIITMAKARKCLVKGCSSFLAYVIDTNLKKSKLEDVMIVREFPDVFPDDLPGLPPDRQVEFRIDLVPRATPISKAPYRLAPLEMQEMMAQLQELLEKGFIRPSSSPWGGPVLFVKKKDGTMRMCIDYRELNKATVKNRYPLPRIDDLFDQLQGAGCFSKIDLRSGYHQVKVREEDVPKTAFRTRYGHYEFLVMPFGLTNAPAVFMDLMNRVCRPFLDKSVIVFIDDILVYSKSETEHEQHLHEVLEVLRIERLYAKFSKCDFWLKEVQFLGHVVTRDGVRVDPSKIEAMMNWEPPKSPSEIRSFLGLAGYYRRFIQDFSKIASSLTVLTRKNVKFEWTETQEKAFRILQKKLCEAPILTLPEGSEDFVVYNDASKMGLGCVLTQRGKVIAYASRQLKMHEQNYPTHDLELAAVVFALKLWRHYLYGTKCTLYMDHKSLKYVFDQKELNMRQRRWLELLKDYDCELLYHPVKANVVADALSRKDYSGSIRATHSRIELVSSLLEKIKTSQLEALFEENLKDEVMTKQRLLLTEDSRGVKLFSGRVWVPKFGGKRELLLEDAHKSRYSIHPGSTKMYRDLKLHYWWPVMKLDVACYVERCVTCSEVKAEHQRPYGSLQSLEIPEWKWEHITMDFVTKLPKTLRRHDTIWVIVDRLTKSAHFLAMRETLPMDKLAKLYINEVKELGTRVKLSTAYHPQTDGQSERTIQTLEDMLRSCVIDFGGSWDSHLPLVEFAYNNSYHSSIGMTPFEALYGRKCRTPVCWLEAGEKQFVGPEIVQETADKVKCIRERMKAAQDRQKSYADKKRRPMEFQVGDRVMLKVSPWKGIIRFGKRGKLSPRFLGPFKVLKRVGLQAYQLELPPELSRIHNTFHVCYLRKCLAVEDNVIPLSELRVDEGNHCVEEPDAILERKSKKLRHKEVTLVKVQWKHHRGANVTWEAEKDMKRRYPHLFE</sequence>
<reference evidence="1 2" key="2">
    <citation type="journal article" date="2022" name="Mol. Ecol. Resour.">
        <title>The genomes of chicory, endive, great burdock and yacon provide insights into Asteraceae paleo-polyploidization history and plant inulin production.</title>
        <authorList>
            <person name="Fan W."/>
            <person name="Wang S."/>
            <person name="Wang H."/>
            <person name="Wang A."/>
            <person name="Jiang F."/>
            <person name="Liu H."/>
            <person name="Zhao H."/>
            <person name="Xu D."/>
            <person name="Zhang Y."/>
        </authorList>
    </citation>
    <scope>NUCLEOTIDE SEQUENCE [LARGE SCALE GENOMIC DNA]</scope>
    <source>
        <strain evidence="2">cv. Niubang</strain>
    </source>
</reference>
<reference evidence="2" key="1">
    <citation type="journal article" date="2022" name="Mol. Ecol. Resour.">
        <title>The genomes of chicory, endive, great burdock and yacon provide insights into Asteraceae palaeo-polyploidization history and plant inulin production.</title>
        <authorList>
            <person name="Fan W."/>
            <person name="Wang S."/>
            <person name="Wang H."/>
            <person name="Wang A."/>
            <person name="Jiang F."/>
            <person name="Liu H."/>
            <person name="Zhao H."/>
            <person name="Xu D."/>
            <person name="Zhang Y."/>
        </authorList>
    </citation>
    <scope>NUCLEOTIDE SEQUENCE [LARGE SCALE GENOMIC DNA]</scope>
    <source>
        <strain evidence="2">cv. Niubang</strain>
    </source>
</reference>
<accession>A0ACB8XIU5</accession>
<organism evidence="1 2">
    <name type="scientific">Arctium lappa</name>
    <name type="common">Greater burdock</name>
    <name type="synonym">Lappa major</name>
    <dbReference type="NCBI Taxonomy" id="4217"/>
    <lineage>
        <taxon>Eukaryota</taxon>
        <taxon>Viridiplantae</taxon>
        <taxon>Streptophyta</taxon>
        <taxon>Embryophyta</taxon>
        <taxon>Tracheophyta</taxon>
        <taxon>Spermatophyta</taxon>
        <taxon>Magnoliopsida</taxon>
        <taxon>eudicotyledons</taxon>
        <taxon>Gunneridae</taxon>
        <taxon>Pentapetalae</taxon>
        <taxon>asterids</taxon>
        <taxon>campanulids</taxon>
        <taxon>Asterales</taxon>
        <taxon>Asteraceae</taxon>
        <taxon>Carduoideae</taxon>
        <taxon>Cardueae</taxon>
        <taxon>Arctiinae</taxon>
        <taxon>Arctium</taxon>
    </lineage>
</organism>
<evidence type="ECO:0000313" key="1">
    <source>
        <dbReference type="EMBL" id="KAI3667583.1"/>
    </source>
</evidence>
<gene>
    <name evidence="1" type="ORF">L6452_42649</name>
</gene>
<dbReference type="Proteomes" id="UP001055879">
    <property type="component" value="Linkage Group LG17"/>
</dbReference>
<proteinExistence type="predicted"/>